<dbReference type="PRINTS" id="PR00368">
    <property type="entry name" value="FADPNR"/>
</dbReference>
<evidence type="ECO:0000313" key="7">
    <source>
        <dbReference type="EMBL" id="QIZ78628.1"/>
    </source>
</evidence>
<keyword evidence="8" id="KW-1185">Reference proteome</keyword>
<dbReference type="PANTHER" id="PTHR42913">
    <property type="entry name" value="APOPTOSIS-INDUCING FACTOR 1"/>
    <property type="match status" value="1"/>
</dbReference>
<dbReference type="AlphaFoldDB" id="A0A6H1UIH7"/>
<dbReference type="Pfam" id="PF07992">
    <property type="entry name" value="Pyr_redox_2"/>
    <property type="match status" value="1"/>
</dbReference>
<dbReference type="PANTHER" id="PTHR42913:SF3">
    <property type="entry name" value="64 KDA MITOCHONDRIAL NADH DEHYDROGENASE (EUROFUNG)"/>
    <property type="match status" value="1"/>
</dbReference>
<dbReference type="EMBL" id="CP051180">
    <property type="protein sequence ID" value="QIZ78628.1"/>
    <property type="molecule type" value="Genomic_DNA"/>
</dbReference>
<feature type="domain" description="FAD/NAD(P)-binding" evidence="6">
    <location>
        <begin position="2"/>
        <end position="315"/>
    </location>
</feature>
<dbReference type="InterPro" id="IPR051169">
    <property type="entry name" value="NADH-Q_oxidoreductase"/>
</dbReference>
<evidence type="ECO:0000313" key="8">
    <source>
        <dbReference type="Proteomes" id="UP000501602"/>
    </source>
</evidence>
<dbReference type="InterPro" id="IPR036188">
    <property type="entry name" value="FAD/NAD-bd_sf"/>
</dbReference>
<keyword evidence="4" id="KW-0274">FAD</keyword>
<sequence>MKKIVVVGGGAGGMELVKKIGSKLGKQHKAEITLVDICNHHIWKPLLHELATGSLDEGTNAIDYQVHGAHNGYLYQQGALSGIDRDNRQVILAPLHNNNGEMVLDERRLDYDYLVLGIGAVSNDFGIRGVKEHAYTLDLTEQAMTLRERIQHLFMQHANGQRQGKLKVAIVGAGATGVEMSAELHHMAHALRGYGYHIDDDLLQLTLIEASESVMPALPKSKLRQLVNDKLLELGVDVRTETMVTSIEATGLHTKCAEFIEADLIIWAAGVKAPEVLSTLGLETNNSNQVVTDDTGLSVSDERIFSFGDCACVPQENGVFLPPRGQTARQLALVVGDNLMRRLNNPDAELKHYVYKDLGSFVNLARFNTVGNLFSHWRGGLQLAGAPARFVYASLYRRHLLTMHGPFKGSLLLLINGLHSLLRPQLKLW</sequence>
<comment type="cofactor">
    <cofactor evidence="1">
        <name>FAD</name>
        <dbReference type="ChEBI" id="CHEBI:57692"/>
    </cofactor>
</comment>
<evidence type="ECO:0000256" key="5">
    <source>
        <dbReference type="ARBA" id="ARBA00023002"/>
    </source>
</evidence>
<dbReference type="RefSeq" id="WP_168662771.1">
    <property type="nucleotide sequence ID" value="NZ_CP051180.1"/>
</dbReference>
<dbReference type="InterPro" id="IPR023753">
    <property type="entry name" value="FAD/NAD-binding_dom"/>
</dbReference>
<evidence type="ECO:0000256" key="2">
    <source>
        <dbReference type="ARBA" id="ARBA00005272"/>
    </source>
</evidence>
<evidence type="ECO:0000259" key="6">
    <source>
        <dbReference type="Pfam" id="PF07992"/>
    </source>
</evidence>
<accession>A0A6H1UIH7</accession>
<keyword evidence="5" id="KW-0560">Oxidoreductase</keyword>
<protein>
    <submittedName>
        <fullName evidence="7">NAD(P)/FAD-dependent oxidoreductase</fullName>
    </submittedName>
</protein>
<dbReference type="KEGG" id="fes:HER31_17995"/>
<dbReference type="SUPFAM" id="SSF51905">
    <property type="entry name" value="FAD/NAD(P)-binding domain"/>
    <property type="match status" value="1"/>
</dbReference>
<evidence type="ECO:0000256" key="1">
    <source>
        <dbReference type="ARBA" id="ARBA00001974"/>
    </source>
</evidence>
<dbReference type="Proteomes" id="UP000501602">
    <property type="component" value="Chromosome"/>
</dbReference>
<dbReference type="GO" id="GO:0019646">
    <property type="term" value="P:aerobic electron transport chain"/>
    <property type="evidence" value="ECO:0007669"/>
    <property type="project" value="TreeGrafter"/>
</dbReference>
<dbReference type="GO" id="GO:0003955">
    <property type="term" value="F:NAD(P)H dehydrogenase (quinone) activity"/>
    <property type="evidence" value="ECO:0007669"/>
    <property type="project" value="TreeGrafter"/>
</dbReference>
<dbReference type="Gene3D" id="3.50.50.100">
    <property type="match status" value="1"/>
</dbReference>
<evidence type="ECO:0000256" key="4">
    <source>
        <dbReference type="ARBA" id="ARBA00022827"/>
    </source>
</evidence>
<proteinExistence type="inferred from homology"/>
<gene>
    <name evidence="7" type="ORF">HER31_17995</name>
</gene>
<organism evidence="7 8">
    <name type="scientific">Ferrimonas lipolytica</name>
    <dbReference type="NCBI Taxonomy" id="2724191"/>
    <lineage>
        <taxon>Bacteria</taxon>
        <taxon>Pseudomonadati</taxon>
        <taxon>Pseudomonadota</taxon>
        <taxon>Gammaproteobacteria</taxon>
        <taxon>Alteromonadales</taxon>
        <taxon>Ferrimonadaceae</taxon>
        <taxon>Ferrimonas</taxon>
    </lineage>
</organism>
<dbReference type="PRINTS" id="PR00411">
    <property type="entry name" value="PNDRDTASEI"/>
</dbReference>
<reference evidence="7 8" key="1">
    <citation type="submission" date="2020-04" db="EMBL/GenBank/DDBJ databases">
        <title>Ferrimonas sp. S7 isolated from sea water.</title>
        <authorList>
            <person name="Bae S.S."/>
            <person name="Baek K."/>
        </authorList>
    </citation>
    <scope>NUCLEOTIDE SEQUENCE [LARGE SCALE GENOMIC DNA]</scope>
    <source>
        <strain evidence="7 8">S7</strain>
    </source>
</reference>
<keyword evidence="3" id="KW-0285">Flavoprotein</keyword>
<evidence type="ECO:0000256" key="3">
    <source>
        <dbReference type="ARBA" id="ARBA00022630"/>
    </source>
</evidence>
<name>A0A6H1UIH7_9GAMM</name>
<comment type="similarity">
    <text evidence="2">Belongs to the NADH dehydrogenase family.</text>
</comment>